<feature type="compositionally biased region" description="Acidic residues" evidence="1">
    <location>
        <begin position="230"/>
        <end position="242"/>
    </location>
</feature>
<feature type="compositionally biased region" description="Polar residues" evidence="1">
    <location>
        <begin position="1319"/>
        <end position="1328"/>
    </location>
</feature>
<feature type="compositionally biased region" description="Gly residues" evidence="1">
    <location>
        <begin position="1518"/>
        <end position="1530"/>
    </location>
</feature>
<evidence type="ECO:0000256" key="1">
    <source>
        <dbReference type="SAM" id="MobiDB-lite"/>
    </source>
</evidence>
<feature type="compositionally biased region" description="Gly residues" evidence="1">
    <location>
        <begin position="1037"/>
        <end position="1055"/>
    </location>
</feature>
<feature type="compositionally biased region" description="Low complexity" evidence="1">
    <location>
        <begin position="1465"/>
        <end position="1517"/>
    </location>
</feature>
<sequence>MRAHNSQRQQATALCTIVSIFIVFILDVHGANSRSVVPDDQVIEKSQPNVNDQLDTRLKIVEENQGLVEDDAEYNDAGKSTIDSGSSIKVTGTTKDQGIRRFDSNVEAEIEESNKSAVKSQVIADKSVQDDIITKVITVNDQAQDVEGLLNDDSNQQKRSVPSTKDEINVDVKKTDGESNNQPEKTTKSVENINVEPLPELIPVTVDHVNPYQGILPEVDNARKSLIIAAEEENKEEEEEEIRNERSHDTKEEKKLESPQQSKVQQWKEQALLLQGQLKNNSFVQRLKEQAIDVLPDIPKFTELQLLQALKLISSKFNLGSTESYIKSMNTTMLSENELEIIKCAEGLVAEKQRQSFSENLFECIRGLSILNCMRIFIWPIIADNVPESISQNFPEFPIEISVSDWLPGNRDKPKTIRATDGFNQQQLITPELIVSNILKDALKSNIHNENLPTYINSENETLIKLLTPGQIEILKTAEKLLPESAREEYSNSMYSCVRRFEYFSCIKYFAWPMVKQYFPALPEFPNYQSWYPSTVIVYPDYPIVPFPYVQEENGQLPEVVEAEAVRSRIPRPEALIAHILKNTLDQQSRQPIPSSITPSMIDAKYVTPEQLTLIQMAEQLIPEEHRNEFLTKTMDCIKQHGYLTCTKYLTWPAIRQWQTQFPNFPDLSTWFGTYATPQFPDLISLIPQPPSFSGLIPSITVSGSGQNNAGSISGTVSTGGGQGGQGGGQLGGGGSGGGQGGGSGQIGGGGQSGSSGSGGGQIGGGSHGGSGGIIGGGSHGGSGGHLGGGAIIGGGSGGGQGGSGGGQINTDGGGNNQGGGSGQLGGGGQGGSGGQISGGGSGQGGSGGSSGGQGSGIIIIIPPGGGQGGSGAGTGGGQINTGSGSNSGGSNIGGSPGGSQGGGGGSLPGNGGISWGGQGNPGGNTGGGGQGSTGGGSGGGGILGNGGGINWGGSGGNTGGGNQGSGSGGMFGIGGGISWGGQGNQGGNTGGSSQPGSGGISWGGQGNQGGNIGGSQSGGQPGGAGIGWNGQSNQGGNTGGSQPGSQPGGAGIGWNGQSNQGGNTGGSQPGSQPGGAGIGWNGQGNQGGNVGGGQNGNGGSSITIIVPGNSQITSGSRPGSQPPQNQWGSPGSGQISGGGNYAPGNQWGSPSSGQPSPSGGLSGSGTGSPNPNPSQLGGGGNYAPSNQWGSPSNGQPSLGGGLGGSPGGQGSAPVNPGQNQPGSGGSYPPGNQWGGTGSGQINPAGPSGGGNYAPGNQWGSPGSGQPSSGPGNQWGSPTTNPSAGGNVNAGPGSPGGSAPINPGSSQPGSGPSYVPSNPWGNPSNVPSGTGGINAGQGSPGGNAPINPGSNQPGTGGNYAPSNQWGNTGGSPLGPGGPTGQIGGGVNPNAGPSGTGGTGSPSGPSISAGSPSINPGGYPGSTGGSVPVLPDNNQLSPGGSTSGTPSGTGDVGIGSPGINAGGNTSGPSGAPSGSGTTGPTATDPGNNQIGSGPSSSSPTGGSPIGSPDLGSGDNNLGSPGGSPGGDGGITTGYPGSTPGGDSSPGVSGNVPLCPCTPSSSNGDSQNLKLLEPYVIDILSTLRFSSHHSPLRMPYTHDKQSALWTQLSKEQLAILGLATNLTPHSARRDLVSRSLGCLQGGADFMVCTREVIWPYLRLYISNIPEFPNGQSKLYSSTLLHPASYHFISHGHAPYARLSSEPLLNQANFIGLFGQQVASRSPLQSKISAKASDEPIISITGTRFVPIFSDQPEAVISSILKAVAKPASQSENEKYVSRIPEFTKLLNSSLNEQQQNILTFAENLLPETSRAGMFEEMIGCIRANNDFMSCTRDIIWPKLTEYFPRLPSFPNFQQMRNIDSNSENLQPLSDDTATMSETDVKTGHHGDAKITITDTRFIPLYSDHPEEVIYKILTGLQTPNQLNGPSSFIVKSPPFANKFTDQQSKILSVAENLIPGTFRVAFIERMSDCMRVNNFLDCTRDITWPLVGQFSPRLSTYPNFGTLPSISEGMPQQPTLLPPHPESNEYSRIIASTENQIQQASQVPNYSGNFAIASDFSSLGGQFQLAQHAQPLKVIQTSSVQPHGSLFPGITSSVGPPAVVPGFPGQPTEILIDISQERVPQGHLIQRMRRRRSTINLSTNYTKFQSKENIDNSLNQLNTSTATLNLTEPDVIKLLQNITNLKFHNGIENPESSLVESLNSSVVESLTSNQITILKMVEKLDMQNSRGILSQVIQCVTGLSFIRCMGIFILPLITNALPTLGLPFGRSEQNANVDGFLNTDSMNAIEKELLEQKQSVENILIDWYKHLTENKYNANYGFLNFEGHGNGEIGVRFTGFRKSRGLKIKDNKNLPSILTIISDIMEDVLDTKGDNKKTKKDKKSKSITFESNKIHEQSHNQYRNNNDKILSMFLEKLKLNNTTDNNEDENRYLTVDDAYRAFEVLFGTKIRARFINKLENIYQPRNDHKDNEPDEKVKVIPLDVDKNKSNGINEMEEKQKQYHHHHRNKIENANGEKEDTALVFHLPRLHENVEIAEKITSSIAELSRKMKGNMLQAMPGVGFVVTIFLQMALAHARAAASVASIISNMALGSAVMTLVRQNFFSPAAEQRIKHVYVNEPITGAESDWSP</sequence>
<accession>A0AA39FAY2</accession>
<feature type="region of interest" description="Disordered" evidence="1">
    <location>
        <begin position="711"/>
        <end position="1564"/>
    </location>
</feature>
<keyword evidence="2" id="KW-0812">Transmembrane</keyword>
<reference evidence="3" key="1">
    <citation type="journal article" date="2023" name="bioRxiv">
        <title>Scaffold-level genome assemblies of two parasitoid biocontrol wasps reveal the parthenogenesis mechanism and an associated novel virus.</title>
        <authorList>
            <person name="Inwood S."/>
            <person name="Skelly J."/>
            <person name="Guhlin J."/>
            <person name="Harrop T."/>
            <person name="Goldson S."/>
            <person name="Dearden P."/>
        </authorList>
    </citation>
    <scope>NUCLEOTIDE SEQUENCE</scope>
    <source>
        <strain evidence="3">Irish</strain>
        <tissue evidence="3">Whole body</tissue>
    </source>
</reference>
<protein>
    <submittedName>
        <fullName evidence="3">Uncharacterized protein</fullName>
    </submittedName>
</protein>
<feature type="compositionally biased region" description="Low complexity" evidence="1">
    <location>
        <begin position="1401"/>
        <end position="1416"/>
    </location>
</feature>
<feature type="compositionally biased region" description="Low complexity" evidence="1">
    <location>
        <begin position="1531"/>
        <end position="1548"/>
    </location>
</feature>
<evidence type="ECO:0000313" key="3">
    <source>
        <dbReference type="EMBL" id="KAK0166205.1"/>
    </source>
</evidence>
<feature type="transmembrane region" description="Helical" evidence="2">
    <location>
        <begin position="12"/>
        <end position="31"/>
    </location>
</feature>
<dbReference type="EMBL" id="JAQQBS010001422">
    <property type="protein sequence ID" value="KAK0166205.1"/>
    <property type="molecule type" value="Genomic_DNA"/>
</dbReference>
<feature type="compositionally biased region" description="Gly residues" evidence="1">
    <location>
        <begin position="997"/>
        <end position="1029"/>
    </location>
</feature>
<feature type="compositionally biased region" description="Polar residues" evidence="1">
    <location>
        <begin position="178"/>
        <end position="191"/>
    </location>
</feature>
<organism evidence="3 4">
    <name type="scientific">Microctonus aethiopoides</name>
    <dbReference type="NCBI Taxonomy" id="144406"/>
    <lineage>
        <taxon>Eukaryota</taxon>
        <taxon>Metazoa</taxon>
        <taxon>Ecdysozoa</taxon>
        <taxon>Arthropoda</taxon>
        <taxon>Hexapoda</taxon>
        <taxon>Insecta</taxon>
        <taxon>Pterygota</taxon>
        <taxon>Neoptera</taxon>
        <taxon>Endopterygota</taxon>
        <taxon>Hymenoptera</taxon>
        <taxon>Apocrita</taxon>
        <taxon>Ichneumonoidea</taxon>
        <taxon>Braconidae</taxon>
        <taxon>Euphorinae</taxon>
        <taxon>Microctonus</taxon>
    </lineage>
</organism>
<evidence type="ECO:0000256" key="2">
    <source>
        <dbReference type="SAM" id="Phobius"/>
    </source>
</evidence>
<feature type="compositionally biased region" description="Low complexity" evidence="1">
    <location>
        <begin position="1436"/>
        <end position="1448"/>
    </location>
</feature>
<feature type="compositionally biased region" description="Polar residues" evidence="1">
    <location>
        <begin position="152"/>
        <end position="163"/>
    </location>
</feature>
<feature type="compositionally biased region" description="Basic and acidic residues" evidence="1">
    <location>
        <begin position="164"/>
        <end position="177"/>
    </location>
</feature>
<feature type="compositionally biased region" description="Gly residues" evidence="1">
    <location>
        <begin position="1449"/>
        <end position="1464"/>
    </location>
</feature>
<feature type="compositionally biased region" description="Low complexity" evidence="1">
    <location>
        <begin position="1144"/>
        <end position="1160"/>
    </location>
</feature>
<feature type="compositionally biased region" description="Basic and acidic residues" evidence="1">
    <location>
        <begin position="243"/>
        <end position="257"/>
    </location>
</feature>
<keyword evidence="4" id="KW-1185">Reference proteome</keyword>
<feature type="compositionally biased region" description="Gly residues" evidence="1">
    <location>
        <begin position="718"/>
        <end position="856"/>
    </location>
</feature>
<feature type="compositionally biased region" description="Low complexity" evidence="1">
    <location>
        <begin position="1255"/>
        <end position="1317"/>
    </location>
</feature>
<comment type="caution">
    <text evidence="3">The sequence shown here is derived from an EMBL/GenBank/DDBJ whole genome shotgun (WGS) entry which is preliminary data.</text>
</comment>
<feature type="compositionally biased region" description="Gly residues" evidence="1">
    <location>
        <begin position="1198"/>
        <end position="1211"/>
    </location>
</feature>
<feature type="compositionally biased region" description="Gly residues" evidence="1">
    <location>
        <begin position="1367"/>
        <end position="1386"/>
    </location>
</feature>
<keyword evidence="2" id="KW-1133">Transmembrane helix</keyword>
<proteinExistence type="predicted"/>
<feature type="compositionally biased region" description="Gly residues" evidence="1">
    <location>
        <begin position="1063"/>
        <end position="1100"/>
    </location>
</feature>
<feature type="compositionally biased region" description="Gly residues" evidence="1">
    <location>
        <begin position="1223"/>
        <end position="1239"/>
    </location>
</feature>
<keyword evidence="2" id="KW-0472">Membrane</keyword>
<feature type="compositionally biased region" description="Gly residues" evidence="1">
    <location>
        <begin position="1131"/>
        <end position="1142"/>
    </location>
</feature>
<feature type="region of interest" description="Disordered" evidence="1">
    <location>
        <begin position="230"/>
        <end position="263"/>
    </location>
</feature>
<gene>
    <name evidence="3" type="ORF">PV328_004646</name>
</gene>
<reference evidence="3" key="2">
    <citation type="submission" date="2023-03" db="EMBL/GenBank/DDBJ databases">
        <authorList>
            <person name="Inwood S.N."/>
            <person name="Skelly J.G."/>
            <person name="Guhlin J."/>
            <person name="Harrop T.W.R."/>
            <person name="Goldson S.G."/>
            <person name="Dearden P.K."/>
        </authorList>
    </citation>
    <scope>NUCLEOTIDE SEQUENCE</scope>
    <source>
        <strain evidence="3">Irish</strain>
        <tissue evidence="3">Whole body</tissue>
    </source>
</reference>
<feature type="compositionally biased region" description="Gly residues" evidence="1">
    <location>
        <begin position="864"/>
        <end position="991"/>
    </location>
</feature>
<feature type="compositionally biased region" description="Polar residues" evidence="1">
    <location>
        <begin position="1101"/>
        <end position="1128"/>
    </location>
</feature>
<feature type="compositionally biased region" description="Gly residues" evidence="1">
    <location>
        <begin position="1329"/>
        <end position="1341"/>
    </location>
</feature>
<feature type="region of interest" description="Disordered" evidence="1">
    <location>
        <begin position="148"/>
        <end position="191"/>
    </location>
</feature>
<dbReference type="Proteomes" id="UP001168990">
    <property type="component" value="Unassembled WGS sequence"/>
</dbReference>
<evidence type="ECO:0000313" key="4">
    <source>
        <dbReference type="Proteomes" id="UP001168990"/>
    </source>
</evidence>
<name>A0AA39FAY2_9HYME</name>